<evidence type="ECO:0000256" key="2">
    <source>
        <dbReference type="ARBA" id="ARBA00022448"/>
    </source>
</evidence>
<dbReference type="EC" id="7.1.1.-" evidence="3"/>
<gene>
    <name evidence="8" type="primary">nqo5</name>
    <name evidence="3" type="synonym">nuoC</name>
    <name evidence="6" type="ORF">HHJ74_04715</name>
    <name evidence="7" type="ORF">HHJ77_03820</name>
    <name evidence="8" type="ORF">NCTC11819_01226</name>
</gene>
<keyword evidence="3" id="KW-1278">Translocase</keyword>
<dbReference type="HAMAP" id="MF_01357">
    <property type="entry name" value="NDH1_NuoC"/>
    <property type="match status" value="1"/>
</dbReference>
<evidence type="ECO:0000256" key="3">
    <source>
        <dbReference type="HAMAP-Rule" id="MF_01357"/>
    </source>
</evidence>
<dbReference type="GO" id="GO:0005886">
    <property type="term" value="C:plasma membrane"/>
    <property type="evidence" value="ECO:0007669"/>
    <property type="project" value="UniProtKB-SubCell"/>
</dbReference>
<dbReference type="NCBIfam" id="TIGR01961">
    <property type="entry name" value="NuoC_fam"/>
    <property type="match status" value="1"/>
</dbReference>
<feature type="region of interest" description="Disordered" evidence="4">
    <location>
        <begin position="244"/>
        <end position="266"/>
    </location>
</feature>
<dbReference type="SUPFAM" id="SSF143243">
    <property type="entry name" value="Nqo5-like"/>
    <property type="match status" value="1"/>
</dbReference>
<dbReference type="Pfam" id="PF00329">
    <property type="entry name" value="Complex1_30kDa"/>
    <property type="match status" value="1"/>
</dbReference>
<keyword evidence="3" id="KW-1003">Cell membrane</keyword>
<feature type="domain" description="NADH:ubiquinone oxidoreductase 30kDa subunit" evidence="5">
    <location>
        <begin position="124"/>
        <end position="246"/>
    </location>
</feature>
<name>A0A2J9KMI9_9ACTO</name>
<sequence length="266" mass="29084">MSETQKPQQAPHEVAVTEATNATGATNQGVATQATYAHPDGTPLGIRDNAFGAHGRAFGSHGTGDTTGYGGLRKTVEMPGQSPRPYGGWFDECVDYLTEDLQQAGLDPQTAIERVVVDHGELTIYVSRGAIRAVAQALRDDQDLRFELCLGVSGVHYPHDTGRELHAVYHLMSVTHNRNLRVETTCPDADPKIPSVVDIYPGNNWHERETFDMFGIIFTGHPALTRSLLPDDWVGHPQRKDYPLGGIPVQFKGGTTPPADTRRSYN</sequence>
<dbReference type="PANTHER" id="PTHR10884">
    <property type="entry name" value="NADH DEHYDROGENASE UBIQUINONE IRON-SULFUR PROTEIN 3"/>
    <property type="match status" value="1"/>
</dbReference>
<dbReference type="EMBL" id="JABCUV010000004">
    <property type="protein sequence ID" value="NMW92999.1"/>
    <property type="molecule type" value="Genomic_DNA"/>
</dbReference>
<dbReference type="GO" id="GO:0050136">
    <property type="term" value="F:NADH dehydrogenase (quinone) (non-electrogenic) activity"/>
    <property type="evidence" value="ECO:0007669"/>
    <property type="project" value="UniProtKB-UniRule"/>
</dbReference>
<evidence type="ECO:0000313" key="9">
    <source>
        <dbReference type="Proteomes" id="UP000255284"/>
    </source>
</evidence>
<dbReference type="Proteomes" id="UP000575397">
    <property type="component" value="Unassembled WGS sequence"/>
</dbReference>
<dbReference type="RefSeq" id="WP_004011604.1">
    <property type="nucleotide sequence ID" value="NZ_CAMPNB010000012.1"/>
</dbReference>
<dbReference type="GO" id="GO:0048038">
    <property type="term" value="F:quinone binding"/>
    <property type="evidence" value="ECO:0007669"/>
    <property type="project" value="UniProtKB-KW"/>
</dbReference>
<reference evidence="10 11" key="2">
    <citation type="submission" date="2020-04" db="EMBL/GenBank/DDBJ databases">
        <title>Antimicrobial susceptibility and clonality of vaginal-derived multi-drug resistant Mobiluncus isolates in China.</title>
        <authorList>
            <person name="Zhang X."/>
        </authorList>
    </citation>
    <scope>NUCLEOTIDE SEQUENCE [LARGE SCALE GENOMIC DNA]</scope>
    <source>
        <strain evidence="7 10">12</strain>
        <strain evidence="6 11">7</strain>
    </source>
</reference>
<dbReference type="EMBL" id="JABCUS010000006">
    <property type="protein sequence ID" value="NMX03084.1"/>
    <property type="molecule type" value="Genomic_DNA"/>
</dbReference>
<comment type="subunit">
    <text evidence="3">NDH-1 is composed of 14 different subunits. Subunits NuoB, C, D, E, F, and G constitute the peripheral sector of the complex.</text>
</comment>
<dbReference type="Proteomes" id="UP000255284">
    <property type="component" value="Unassembled WGS sequence"/>
</dbReference>
<dbReference type="EMBL" id="UGGQ01000006">
    <property type="protein sequence ID" value="STO16656.1"/>
    <property type="molecule type" value="Genomic_DNA"/>
</dbReference>
<keyword evidence="3" id="KW-0520">NAD</keyword>
<comment type="similarity">
    <text evidence="1 3">Belongs to the complex I 30 kDa subunit family.</text>
</comment>
<dbReference type="OrthoDB" id="9803286at2"/>
<keyword evidence="3" id="KW-0874">Quinone</keyword>
<evidence type="ECO:0000256" key="4">
    <source>
        <dbReference type="SAM" id="MobiDB-lite"/>
    </source>
</evidence>
<keyword evidence="2 3" id="KW-0813">Transport</keyword>
<evidence type="ECO:0000313" key="10">
    <source>
        <dbReference type="Proteomes" id="UP000575397"/>
    </source>
</evidence>
<organism evidence="7 10">
    <name type="scientific">Mobiluncus mulieris</name>
    <dbReference type="NCBI Taxonomy" id="2052"/>
    <lineage>
        <taxon>Bacteria</taxon>
        <taxon>Bacillati</taxon>
        <taxon>Actinomycetota</taxon>
        <taxon>Actinomycetes</taxon>
        <taxon>Actinomycetales</taxon>
        <taxon>Actinomycetaceae</taxon>
        <taxon>Mobiluncus</taxon>
    </lineage>
</organism>
<accession>A0A2J9KMI9</accession>
<evidence type="ECO:0000313" key="6">
    <source>
        <dbReference type="EMBL" id="NMW92999.1"/>
    </source>
</evidence>
<dbReference type="NCBIfam" id="NF005856">
    <property type="entry name" value="PRK07785.1"/>
    <property type="match status" value="1"/>
</dbReference>
<dbReference type="InterPro" id="IPR037232">
    <property type="entry name" value="NADH_quin_OxRdtase_su_C/D-like"/>
</dbReference>
<reference evidence="8 9" key="1">
    <citation type="submission" date="2018-06" db="EMBL/GenBank/DDBJ databases">
        <authorList>
            <consortium name="Pathogen Informatics"/>
            <person name="Doyle S."/>
        </authorList>
    </citation>
    <scope>NUCLEOTIDE SEQUENCE [LARGE SCALE GENOMIC DNA]</scope>
    <source>
        <strain evidence="8 9">NCTC11819</strain>
    </source>
</reference>
<evidence type="ECO:0000313" key="7">
    <source>
        <dbReference type="EMBL" id="NMX03084.1"/>
    </source>
</evidence>
<dbReference type="Gene3D" id="3.30.460.80">
    <property type="entry name" value="NADH:ubiquinone oxidoreductase, 30kDa subunit"/>
    <property type="match status" value="1"/>
</dbReference>
<keyword evidence="7" id="KW-0560">Oxidoreductase</keyword>
<dbReference type="Proteomes" id="UP000582487">
    <property type="component" value="Unassembled WGS sequence"/>
</dbReference>
<proteinExistence type="inferred from homology"/>
<comment type="caution">
    <text evidence="7">The sequence shown here is derived from an EMBL/GenBank/DDBJ whole genome shotgun (WGS) entry which is preliminary data.</text>
</comment>
<comment type="catalytic activity">
    <reaction evidence="3">
        <text>a quinone + NADH + 5 H(+)(in) = a quinol + NAD(+) + 4 H(+)(out)</text>
        <dbReference type="Rhea" id="RHEA:57888"/>
        <dbReference type="ChEBI" id="CHEBI:15378"/>
        <dbReference type="ChEBI" id="CHEBI:24646"/>
        <dbReference type="ChEBI" id="CHEBI:57540"/>
        <dbReference type="ChEBI" id="CHEBI:57945"/>
        <dbReference type="ChEBI" id="CHEBI:132124"/>
    </reaction>
</comment>
<dbReference type="GeneID" id="61168705"/>
<comment type="function">
    <text evidence="3">NDH-1 shuttles electrons from NADH, via FMN and iron-sulfur (Fe-S) centers, to quinones in the respiratory chain. The immediate electron acceptor for the enzyme in this species is believed to be a menaquinone. Couples the redox reaction to proton translocation (for every two electrons transferred, four hydrogen ions are translocated across the cytoplasmic membrane), and thus conserves the redox energy in a proton gradient.</text>
</comment>
<dbReference type="InterPro" id="IPR010218">
    <property type="entry name" value="NADH_DH_suC"/>
</dbReference>
<dbReference type="InterPro" id="IPR001268">
    <property type="entry name" value="NADH_UbQ_OxRdtase_30kDa_su"/>
</dbReference>
<evidence type="ECO:0000313" key="11">
    <source>
        <dbReference type="Proteomes" id="UP000582487"/>
    </source>
</evidence>
<evidence type="ECO:0000256" key="1">
    <source>
        <dbReference type="ARBA" id="ARBA00007569"/>
    </source>
</evidence>
<dbReference type="PANTHER" id="PTHR10884:SF14">
    <property type="entry name" value="NADH DEHYDROGENASE [UBIQUINONE] IRON-SULFUR PROTEIN 3, MITOCHONDRIAL"/>
    <property type="match status" value="1"/>
</dbReference>
<dbReference type="GO" id="GO:0008137">
    <property type="term" value="F:NADH dehydrogenase (ubiquinone) activity"/>
    <property type="evidence" value="ECO:0007669"/>
    <property type="project" value="InterPro"/>
</dbReference>
<evidence type="ECO:0000313" key="8">
    <source>
        <dbReference type="EMBL" id="STO16656.1"/>
    </source>
</evidence>
<keyword evidence="3" id="KW-0472">Membrane</keyword>
<dbReference type="AlphaFoldDB" id="A0A2J9KMI9"/>
<comment type="subcellular location">
    <subcellularLocation>
        <location evidence="3">Cell membrane</location>
        <topology evidence="3">Peripheral membrane protein</topology>
        <orientation evidence="3">Cytoplasmic side</orientation>
    </subcellularLocation>
</comment>
<protein>
    <recommendedName>
        <fullName evidence="3">NADH-quinone oxidoreductase subunit C</fullName>
        <ecNumber evidence="3">7.1.1.-</ecNumber>
    </recommendedName>
    <alternativeName>
        <fullName evidence="3">NADH dehydrogenase I subunit C</fullName>
    </alternativeName>
    <alternativeName>
        <fullName evidence="3">NDH-1 subunit C</fullName>
    </alternativeName>
</protein>
<evidence type="ECO:0000259" key="5">
    <source>
        <dbReference type="Pfam" id="PF00329"/>
    </source>
</evidence>